<organism evidence="1 2">
    <name type="scientific">Hevea brasiliensis</name>
    <name type="common">Para rubber tree</name>
    <name type="synonym">Siphonia brasiliensis</name>
    <dbReference type="NCBI Taxonomy" id="3981"/>
    <lineage>
        <taxon>Eukaryota</taxon>
        <taxon>Viridiplantae</taxon>
        <taxon>Streptophyta</taxon>
        <taxon>Embryophyta</taxon>
        <taxon>Tracheophyta</taxon>
        <taxon>Spermatophyta</taxon>
        <taxon>Magnoliopsida</taxon>
        <taxon>eudicotyledons</taxon>
        <taxon>Gunneridae</taxon>
        <taxon>Pentapetalae</taxon>
        <taxon>rosids</taxon>
        <taxon>fabids</taxon>
        <taxon>Malpighiales</taxon>
        <taxon>Euphorbiaceae</taxon>
        <taxon>Crotonoideae</taxon>
        <taxon>Micrandreae</taxon>
        <taxon>Hevea</taxon>
    </lineage>
</organism>
<accession>A0A6A6K2C8</accession>
<keyword evidence="2" id="KW-1185">Reference proteome</keyword>
<protein>
    <submittedName>
        <fullName evidence="1">Uncharacterized protein</fullName>
    </submittedName>
</protein>
<comment type="caution">
    <text evidence="1">The sequence shown here is derived from an EMBL/GenBank/DDBJ whole genome shotgun (WGS) entry which is preliminary data.</text>
</comment>
<gene>
    <name evidence="1" type="ORF">GH714_043980</name>
</gene>
<evidence type="ECO:0000313" key="2">
    <source>
        <dbReference type="Proteomes" id="UP000467840"/>
    </source>
</evidence>
<sequence>MGRISSSLCVAGGCPEGAAKATETGESIVVISTSLSPSTTMHYAPRSKAGFHPGRADSPTAYSRTSVPSLVKLVIPSKIQVGDSLASSSRGSLFETVEEAFARQSTYGIGTANAASLDDEESRKEEFIFPGTSPLLLVRPIRPLMVMPNQSTLTIKAIQSARKAFKHTLTARLPLSIWFLAQES</sequence>
<dbReference type="EMBL" id="JAAGAX010000199">
    <property type="protein sequence ID" value="KAF2282463.1"/>
    <property type="molecule type" value="Genomic_DNA"/>
</dbReference>
<name>A0A6A6K2C8_HEVBR</name>
<dbReference type="AlphaFoldDB" id="A0A6A6K2C8"/>
<dbReference type="Proteomes" id="UP000467840">
    <property type="component" value="Unassembled WGS sequence"/>
</dbReference>
<proteinExistence type="predicted"/>
<reference evidence="1 2" key="1">
    <citation type="journal article" date="2020" name="Mol. Plant">
        <title>The Chromosome-Based Rubber Tree Genome Provides New Insights into Spurge Genome Evolution and Rubber Biosynthesis.</title>
        <authorList>
            <person name="Liu J."/>
            <person name="Shi C."/>
            <person name="Shi C.C."/>
            <person name="Li W."/>
            <person name="Zhang Q.J."/>
            <person name="Zhang Y."/>
            <person name="Li K."/>
            <person name="Lu H.F."/>
            <person name="Shi C."/>
            <person name="Zhu S.T."/>
            <person name="Xiao Z.Y."/>
            <person name="Nan H."/>
            <person name="Yue Y."/>
            <person name="Zhu X.G."/>
            <person name="Wu Y."/>
            <person name="Hong X.N."/>
            <person name="Fan G.Y."/>
            <person name="Tong Y."/>
            <person name="Zhang D."/>
            <person name="Mao C.L."/>
            <person name="Liu Y.L."/>
            <person name="Hao S.J."/>
            <person name="Liu W.Q."/>
            <person name="Lv M.Q."/>
            <person name="Zhang H.B."/>
            <person name="Liu Y."/>
            <person name="Hu-Tang G.R."/>
            <person name="Wang J.P."/>
            <person name="Wang J.H."/>
            <person name="Sun Y.H."/>
            <person name="Ni S.B."/>
            <person name="Chen W.B."/>
            <person name="Zhang X.C."/>
            <person name="Jiao Y.N."/>
            <person name="Eichler E.E."/>
            <person name="Li G.H."/>
            <person name="Liu X."/>
            <person name="Gao L.Z."/>
        </authorList>
    </citation>
    <scope>NUCLEOTIDE SEQUENCE [LARGE SCALE GENOMIC DNA]</scope>
    <source>
        <strain evidence="2">cv. GT1</strain>
        <tissue evidence="1">Leaf</tissue>
    </source>
</reference>
<evidence type="ECO:0000313" key="1">
    <source>
        <dbReference type="EMBL" id="KAF2282463.1"/>
    </source>
</evidence>